<accession>F3QPS4</accession>
<dbReference type="eggNOG" id="COG1966">
    <property type="taxonomic scope" value="Bacteria"/>
</dbReference>
<feature type="transmembrane region" description="Helical" evidence="7">
    <location>
        <begin position="446"/>
        <end position="468"/>
    </location>
</feature>
<feature type="transmembrane region" description="Helical" evidence="7">
    <location>
        <begin position="231"/>
        <end position="249"/>
    </location>
</feature>
<protein>
    <submittedName>
        <fullName evidence="9">Carbon starvation protein CstA</fullName>
    </submittedName>
</protein>
<feature type="domain" description="CstA N-terminal" evidence="8">
    <location>
        <begin position="3"/>
        <end position="152"/>
    </location>
</feature>
<feature type="transmembrane region" description="Helical" evidence="7">
    <location>
        <begin position="313"/>
        <end position="338"/>
    </location>
</feature>
<dbReference type="GO" id="GO:0005886">
    <property type="term" value="C:plasma membrane"/>
    <property type="evidence" value="ECO:0007669"/>
    <property type="project" value="UniProtKB-SubCell"/>
</dbReference>
<dbReference type="InterPro" id="IPR003706">
    <property type="entry name" value="CstA_N"/>
</dbReference>
<evidence type="ECO:0000256" key="3">
    <source>
        <dbReference type="ARBA" id="ARBA00022475"/>
    </source>
</evidence>
<organism evidence="9 10">
    <name type="scientific">Paraprevotella xylaniphila YIT 11841</name>
    <dbReference type="NCBI Taxonomy" id="762982"/>
    <lineage>
        <taxon>Bacteria</taxon>
        <taxon>Pseudomonadati</taxon>
        <taxon>Bacteroidota</taxon>
        <taxon>Bacteroidia</taxon>
        <taxon>Bacteroidales</taxon>
        <taxon>Prevotellaceae</taxon>
        <taxon>Paraprevotella</taxon>
    </lineage>
</organism>
<comment type="subcellular location">
    <subcellularLocation>
        <location evidence="1">Cell membrane</location>
        <topology evidence="1">Multi-pass membrane protein</topology>
    </subcellularLocation>
</comment>
<evidence type="ECO:0000313" key="10">
    <source>
        <dbReference type="Proteomes" id="UP000005546"/>
    </source>
</evidence>
<evidence type="ECO:0000259" key="8">
    <source>
        <dbReference type="Pfam" id="PF02554"/>
    </source>
</evidence>
<feature type="transmembrane region" description="Helical" evidence="7">
    <location>
        <begin position="157"/>
        <end position="177"/>
    </location>
</feature>
<feature type="transmembrane region" description="Helical" evidence="7">
    <location>
        <begin position="369"/>
        <end position="387"/>
    </location>
</feature>
<dbReference type="STRING" id="762982.HMPREF9442_00161"/>
<dbReference type="Proteomes" id="UP000005546">
    <property type="component" value="Unassembled WGS sequence"/>
</dbReference>
<feature type="transmembrane region" description="Helical" evidence="7">
    <location>
        <begin position="420"/>
        <end position="440"/>
    </location>
</feature>
<comment type="caution">
    <text evidence="9">The sequence shown here is derived from an EMBL/GenBank/DDBJ whole genome shotgun (WGS) entry which is preliminary data.</text>
</comment>
<keyword evidence="4 7" id="KW-0812">Transmembrane</keyword>
<feature type="transmembrane region" description="Helical" evidence="7">
    <location>
        <begin position="270"/>
        <end position="293"/>
    </location>
</feature>
<dbReference type="InterPro" id="IPR051605">
    <property type="entry name" value="CstA"/>
</dbReference>
<evidence type="ECO:0000256" key="1">
    <source>
        <dbReference type="ARBA" id="ARBA00004651"/>
    </source>
</evidence>
<reference evidence="9 10" key="1">
    <citation type="submission" date="2011-02" db="EMBL/GenBank/DDBJ databases">
        <authorList>
            <person name="Weinstock G."/>
            <person name="Sodergren E."/>
            <person name="Clifton S."/>
            <person name="Fulton L."/>
            <person name="Fulton B."/>
            <person name="Courtney L."/>
            <person name="Fronick C."/>
            <person name="Harrison M."/>
            <person name="Strong C."/>
            <person name="Farmer C."/>
            <person name="Delahaunty K."/>
            <person name="Markovic C."/>
            <person name="Hall O."/>
            <person name="Minx P."/>
            <person name="Tomlinson C."/>
            <person name="Mitreva M."/>
            <person name="Hou S."/>
            <person name="Chen J."/>
            <person name="Wollam A."/>
            <person name="Pepin K.H."/>
            <person name="Johnson M."/>
            <person name="Bhonagiri V."/>
            <person name="Zhang X."/>
            <person name="Suruliraj S."/>
            <person name="Warren W."/>
            <person name="Chinwalla A."/>
            <person name="Mardis E.R."/>
            <person name="Wilson R.K."/>
        </authorList>
    </citation>
    <scope>NUCLEOTIDE SEQUENCE [LARGE SCALE GENOMIC DNA]</scope>
    <source>
        <strain evidence="9 10">YIT 11841</strain>
    </source>
</reference>
<dbReference type="OrthoDB" id="9761224at2"/>
<feature type="transmembrane region" description="Helical" evidence="7">
    <location>
        <begin position="80"/>
        <end position="98"/>
    </location>
</feature>
<dbReference type="PANTHER" id="PTHR30252">
    <property type="entry name" value="INNER MEMBRANE PEPTIDE TRANSPORTER"/>
    <property type="match status" value="1"/>
</dbReference>
<sequence>MITFTTALVLLVLGYVVYGAFVERVFGVDTSRKTPCYTMADGVDYTPMPTWKVYLIQFLNIAGTGPIFGAILGILYGPAAYLWIVFGCIFGGAVHDYLSGMISLRKNGASLPEVVGDELGAGIRLVMRVFSLILMVLVGTVFVTTPAGLLASMTGDWGAWGSALFWSVVIFVYYVLATLLPIDTLIGRIYPLFGVALLFMAVGVLVGIFTHDGWMPEITSAFESHHPDKNLSIFPMLFITIACGAISGFHATQSPMMARCMKNEKLGRRVFYGAMITEGVVALIWAAAAIKFAGSYEALAELMSPSGKSNPAIVVNAICQDWMGTAGAVLAILGVVAAPITSGDTAFRCARLIASDFLHYRQDTILRRLMISLPLFVIAAVLMNINFDILWRYFAWFNQTLSIFTSWAVTVWLARKGKTFYVTLFPALFMTAVCTTYILVAPEGFGLSYVLGCAVGGGVAALLLGMFMKWYLQFKKTRV</sequence>
<evidence type="ECO:0000313" key="9">
    <source>
        <dbReference type="EMBL" id="EGG57849.1"/>
    </source>
</evidence>
<comment type="similarity">
    <text evidence="2">Belongs to the peptide transporter carbon starvation (CstA) (TC 2.A.114) family.</text>
</comment>
<keyword evidence="10" id="KW-1185">Reference proteome</keyword>
<gene>
    <name evidence="9" type="ORF">HMPREF9442_00161</name>
</gene>
<keyword evidence="5 7" id="KW-1133">Transmembrane helix</keyword>
<feature type="transmembrane region" description="Helical" evidence="7">
    <location>
        <begin position="189"/>
        <end position="211"/>
    </location>
</feature>
<dbReference type="AlphaFoldDB" id="F3QPS4"/>
<dbReference type="HOGENOM" id="CLU_010531_3_1_10"/>
<keyword evidence="3" id="KW-1003">Cell membrane</keyword>
<evidence type="ECO:0000256" key="6">
    <source>
        <dbReference type="ARBA" id="ARBA00023136"/>
    </source>
</evidence>
<name>F3QPS4_9BACT</name>
<dbReference type="Pfam" id="PF02554">
    <property type="entry name" value="CstA"/>
    <property type="match status" value="2"/>
</dbReference>
<feature type="transmembrane region" description="Helical" evidence="7">
    <location>
        <begin position="129"/>
        <end position="151"/>
    </location>
</feature>
<feature type="domain" description="CstA N-terminal" evidence="8">
    <location>
        <begin position="165"/>
        <end position="299"/>
    </location>
</feature>
<evidence type="ECO:0000256" key="4">
    <source>
        <dbReference type="ARBA" id="ARBA00022692"/>
    </source>
</evidence>
<evidence type="ECO:0000256" key="7">
    <source>
        <dbReference type="SAM" id="Phobius"/>
    </source>
</evidence>
<dbReference type="RefSeq" id="WP_008624177.1">
    <property type="nucleotide sequence ID" value="NZ_GL883809.1"/>
</dbReference>
<evidence type="ECO:0000256" key="5">
    <source>
        <dbReference type="ARBA" id="ARBA00022989"/>
    </source>
</evidence>
<keyword evidence="6 7" id="KW-0472">Membrane</keyword>
<evidence type="ECO:0000256" key="2">
    <source>
        <dbReference type="ARBA" id="ARBA00007755"/>
    </source>
</evidence>
<feature type="transmembrane region" description="Helical" evidence="7">
    <location>
        <begin position="393"/>
        <end position="413"/>
    </location>
</feature>
<dbReference type="PANTHER" id="PTHR30252:SF4">
    <property type="entry name" value="CARBON STARVATION"/>
    <property type="match status" value="1"/>
</dbReference>
<dbReference type="GO" id="GO:0009267">
    <property type="term" value="P:cellular response to starvation"/>
    <property type="evidence" value="ECO:0007669"/>
    <property type="project" value="InterPro"/>
</dbReference>
<dbReference type="EMBL" id="AFBR01000005">
    <property type="protein sequence ID" value="EGG57849.1"/>
    <property type="molecule type" value="Genomic_DNA"/>
</dbReference>
<proteinExistence type="inferred from homology"/>